<evidence type="ECO:0000256" key="6">
    <source>
        <dbReference type="ARBA" id="ARBA00022679"/>
    </source>
</evidence>
<dbReference type="EMBL" id="CAJNOJ010000263">
    <property type="protein sequence ID" value="CAF1349929.1"/>
    <property type="molecule type" value="Genomic_DNA"/>
</dbReference>
<dbReference type="Proteomes" id="UP000663852">
    <property type="component" value="Unassembled WGS sequence"/>
</dbReference>
<evidence type="ECO:0000313" key="13">
    <source>
        <dbReference type="EMBL" id="CAF0791218.1"/>
    </source>
</evidence>
<reference evidence="13" key="1">
    <citation type="submission" date="2021-02" db="EMBL/GenBank/DDBJ databases">
        <authorList>
            <person name="Nowell W R."/>
        </authorList>
    </citation>
    <scope>NUCLEOTIDE SEQUENCE</scope>
</reference>
<dbReference type="OrthoDB" id="10055271at2759"/>
<keyword evidence="5" id="KW-0028">Amino-acid biosynthesis</keyword>
<evidence type="ECO:0000256" key="10">
    <source>
        <dbReference type="ARBA" id="ARBA00032193"/>
    </source>
</evidence>
<evidence type="ECO:0000313" key="14">
    <source>
        <dbReference type="EMBL" id="CAF1349929.1"/>
    </source>
</evidence>
<evidence type="ECO:0000256" key="4">
    <source>
        <dbReference type="ARBA" id="ARBA00012694"/>
    </source>
</evidence>
<keyword evidence="6" id="KW-0808">Transferase</keyword>
<sequence length="382" mass="42143">MTNTVDDSEQTHFKGVVHSQILTNPGAMIAKHPCPHDIERFISKTRREISDIIHGKDDRLLVVIGPCSIHNITEAIEYAKKLSIVAKKHVSTLLIVMRVYFEKPRTTVGWKGLVYDPHLDGTSNISDGLQLSRQLLLTINSFHLPCACEFLQPMIVPYVSDLVSWAAIGARTTESQIHRELVSGLNIPIGFKNGSNGCVQTAVDACVTSGMAHASLSIDHWGNIVSCYTSGNEDVHVVLRGGSVTGPNYSSKHVMETQKRLKANNVTSKIMIDCSHGNSLKDGERQKHVIEDICQQIANGDQSIMGVMIESNLVCGRQTFLEGKKHLLKYGQSITDSCLGWDVSTAQLQLLAESVADRRHRNYQSKIVSTESVSNTNVNHHQ</sequence>
<dbReference type="GO" id="GO:0005737">
    <property type="term" value="C:cytoplasm"/>
    <property type="evidence" value="ECO:0007669"/>
    <property type="project" value="TreeGrafter"/>
</dbReference>
<dbReference type="FunFam" id="3.20.20.70:FF:000005">
    <property type="entry name" value="Phospho-2-dehydro-3-deoxyheptonate aldolase"/>
    <property type="match status" value="1"/>
</dbReference>
<comment type="caution">
    <text evidence="13">The sequence shown here is derived from an EMBL/GenBank/DDBJ whole genome shotgun (WGS) entry which is preliminary data.</text>
</comment>
<dbReference type="PIRSF" id="PIRSF001361">
    <property type="entry name" value="DAHP_synthase"/>
    <property type="match status" value="1"/>
</dbReference>
<dbReference type="EMBL" id="CAJNOR010000087">
    <property type="protein sequence ID" value="CAF0791218.1"/>
    <property type="molecule type" value="Genomic_DNA"/>
</dbReference>
<name>A0A813S7H2_ADIRI</name>
<evidence type="ECO:0000256" key="9">
    <source>
        <dbReference type="ARBA" id="ARBA00031349"/>
    </source>
</evidence>
<dbReference type="PANTHER" id="PTHR21225:SF12">
    <property type="entry name" value="PHOSPHO-2-DEHYDRO-3-DEOXYHEPTONATE ALDOLASE, TYROSINE-INHIBITED"/>
    <property type="match status" value="1"/>
</dbReference>
<evidence type="ECO:0000256" key="3">
    <source>
        <dbReference type="ARBA" id="ARBA00007985"/>
    </source>
</evidence>
<evidence type="ECO:0000256" key="1">
    <source>
        <dbReference type="ARBA" id="ARBA00003726"/>
    </source>
</evidence>
<dbReference type="PANTHER" id="PTHR21225">
    <property type="entry name" value="PHOSPHO-2-DEHYDRO-3-DEOXYHEPTONATE ALDOLASE DAHP SYNTHETASE"/>
    <property type="match status" value="1"/>
</dbReference>
<evidence type="ECO:0000256" key="8">
    <source>
        <dbReference type="ARBA" id="ARBA00031111"/>
    </source>
</evidence>
<organism evidence="13 15">
    <name type="scientific">Adineta ricciae</name>
    <name type="common">Rotifer</name>
    <dbReference type="NCBI Taxonomy" id="249248"/>
    <lineage>
        <taxon>Eukaryota</taxon>
        <taxon>Metazoa</taxon>
        <taxon>Spiralia</taxon>
        <taxon>Gnathifera</taxon>
        <taxon>Rotifera</taxon>
        <taxon>Eurotatoria</taxon>
        <taxon>Bdelloidea</taxon>
        <taxon>Adinetida</taxon>
        <taxon>Adinetidae</taxon>
        <taxon>Adineta</taxon>
    </lineage>
</organism>
<dbReference type="InterPro" id="IPR006218">
    <property type="entry name" value="DAHP1/KDSA"/>
</dbReference>
<gene>
    <name evidence="14" type="ORF">EDS130_LOCUS33219</name>
    <name evidence="13" type="ORF">XAT740_LOCUS2492</name>
</gene>
<proteinExistence type="inferred from homology"/>
<dbReference type="NCBIfam" id="NF009395">
    <property type="entry name" value="PRK12755.1"/>
    <property type="match status" value="1"/>
</dbReference>
<dbReference type="InterPro" id="IPR006219">
    <property type="entry name" value="DAHP_synth_1"/>
</dbReference>
<dbReference type="EC" id="2.5.1.54" evidence="4"/>
<evidence type="ECO:0000256" key="7">
    <source>
        <dbReference type="ARBA" id="ARBA00023141"/>
    </source>
</evidence>
<comment type="similarity">
    <text evidence="3">Belongs to the class-I DAHP synthase family.</text>
</comment>
<dbReference type="Pfam" id="PF00793">
    <property type="entry name" value="DAHP_synth_1"/>
    <property type="match status" value="1"/>
</dbReference>
<dbReference type="GO" id="GO:0009073">
    <property type="term" value="P:aromatic amino acid family biosynthetic process"/>
    <property type="evidence" value="ECO:0007669"/>
    <property type="project" value="UniProtKB-KW"/>
</dbReference>
<feature type="domain" description="DAHP synthetase I/KDSA" evidence="12">
    <location>
        <begin position="50"/>
        <end position="346"/>
    </location>
</feature>
<dbReference type="InterPro" id="IPR013785">
    <property type="entry name" value="Aldolase_TIM"/>
</dbReference>
<keyword evidence="15" id="KW-1185">Reference proteome</keyword>
<dbReference type="Proteomes" id="UP000663828">
    <property type="component" value="Unassembled WGS sequence"/>
</dbReference>
<keyword evidence="7" id="KW-0057">Aromatic amino acid biosynthesis</keyword>
<accession>A0A813S7H2</accession>
<evidence type="ECO:0000256" key="5">
    <source>
        <dbReference type="ARBA" id="ARBA00022605"/>
    </source>
</evidence>
<evidence type="ECO:0000259" key="12">
    <source>
        <dbReference type="Pfam" id="PF00793"/>
    </source>
</evidence>
<dbReference type="GO" id="GO:0003849">
    <property type="term" value="F:3-deoxy-7-phosphoheptulonate synthase activity"/>
    <property type="evidence" value="ECO:0007669"/>
    <property type="project" value="UniProtKB-EC"/>
</dbReference>
<evidence type="ECO:0000313" key="15">
    <source>
        <dbReference type="Proteomes" id="UP000663828"/>
    </source>
</evidence>
<dbReference type="SUPFAM" id="SSF51569">
    <property type="entry name" value="Aldolase"/>
    <property type="match status" value="1"/>
</dbReference>
<comment type="catalytic activity">
    <reaction evidence="11">
        <text>D-erythrose 4-phosphate + phosphoenolpyruvate + H2O = 7-phospho-2-dehydro-3-deoxy-D-arabino-heptonate + phosphate</text>
        <dbReference type="Rhea" id="RHEA:14717"/>
        <dbReference type="ChEBI" id="CHEBI:15377"/>
        <dbReference type="ChEBI" id="CHEBI:16897"/>
        <dbReference type="ChEBI" id="CHEBI:43474"/>
        <dbReference type="ChEBI" id="CHEBI:58394"/>
        <dbReference type="ChEBI" id="CHEBI:58702"/>
        <dbReference type="EC" id="2.5.1.54"/>
    </reaction>
</comment>
<protein>
    <recommendedName>
        <fullName evidence="4">3-deoxy-7-phosphoheptulonate synthase</fullName>
        <ecNumber evidence="4">2.5.1.54</ecNumber>
    </recommendedName>
    <alternativeName>
        <fullName evidence="10">3-deoxy-D-arabino-heptulosonate 7-phosphate synthase</fullName>
    </alternativeName>
    <alternativeName>
        <fullName evidence="9">DAHP synthase</fullName>
    </alternativeName>
    <alternativeName>
        <fullName evidence="8">Phospho-2-keto-3-deoxyheptonate aldolase</fullName>
    </alternativeName>
</protein>
<dbReference type="NCBIfam" id="TIGR00034">
    <property type="entry name" value="aroFGH"/>
    <property type="match status" value="1"/>
</dbReference>
<dbReference type="GO" id="GO:0008652">
    <property type="term" value="P:amino acid biosynthetic process"/>
    <property type="evidence" value="ECO:0007669"/>
    <property type="project" value="UniProtKB-KW"/>
</dbReference>
<comment type="pathway">
    <text evidence="2">Metabolic intermediate biosynthesis; chorismate biosynthesis; chorismate from D-erythrose 4-phosphate and phosphoenolpyruvate: step 1/7.</text>
</comment>
<evidence type="ECO:0000256" key="11">
    <source>
        <dbReference type="ARBA" id="ARBA00047508"/>
    </source>
</evidence>
<comment type="function">
    <text evidence="1">Stereospecific condensation of phosphoenolpyruvate (PEP) and D-erythrose-4-phosphate (E4P) giving rise to 3-deoxy-D-arabino-heptulosonate-7-phosphate (DAHP).</text>
</comment>
<evidence type="ECO:0000256" key="2">
    <source>
        <dbReference type="ARBA" id="ARBA00004688"/>
    </source>
</evidence>
<dbReference type="AlphaFoldDB" id="A0A813S7H2"/>
<dbReference type="Gene3D" id="3.20.20.70">
    <property type="entry name" value="Aldolase class I"/>
    <property type="match status" value="1"/>
</dbReference>